<dbReference type="KEGG" id="mbrn:90968168"/>
<accession>A0A7D5Z6A9</accession>
<dbReference type="AlphaFoldDB" id="A0A7D5Z6A9"/>
<reference evidence="2 3" key="1">
    <citation type="submission" date="2020-07" db="EMBL/GenBank/DDBJ databases">
        <title>Telomere length de novo assembly of all 7 chromosomes of the fungus, Metarhizium brunneum, using a novel assembly pipeline.</title>
        <authorList>
            <person name="Saud z."/>
            <person name="Kortsinoglou A."/>
            <person name="Kouvelis V.N."/>
            <person name="Butt T.M."/>
        </authorList>
    </citation>
    <scope>NUCLEOTIDE SEQUENCE [LARGE SCALE GENOMIC DNA]</scope>
    <source>
        <strain evidence="2 3">4556</strain>
    </source>
</reference>
<sequence>MAARDFTNDELDAEYNQSASEASREGLTDSMVQSLEWTLFDLYEIIKQEAARQEQVLQYSTKEDDAAHDMSNLQIFQDIKVELGHNMTST</sequence>
<evidence type="ECO:0000313" key="2">
    <source>
        <dbReference type="EMBL" id="QLI72883.1"/>
    </source>
</evidence>
<protein>
    <submittedName>
        <fullName evidence="2">Uncharacterized protein</fullName>
    </submittedName>
</protein>
<evidence type="ECO:0000313" key="3">
    <source>
        <dbReference type="Proteomes" id="UP000510686"/>
    </source>
</evidence>
<name>A0A7D5Z6A9_9HYPO</name>
<evidence type="ECO:0000256" key="1">
    <source>
        <dbReference type="SAM" id="MobiDB-lite"/>
    </source>
</evidence>
<gene>
    <name evidence="2" type="ORF">G6M90_00g098170</name>
</gene>
<keyword evidence="3" id="KW-1185">Reference proteome</keyword>
<organism evidence="2 3">
    <name type="scientific">Metarhizium brunneum</name>
    <dbReference type="NCBI Taxonomy" id="500148"/>
    <lineage>
        <taxon>Eukaryota</taxon>
        <taxon>Fungi</taxon>
        <taxon>Dikarya</taxon>
        <taxon>Ascomycota</taxon>
        <taxon>Pezizomycotina</taxon>
        <taxon>Sordariomycetes</taxon>
        <taxon>Hypocreomycetidae</taxon>
        <taxon>Hypocreales</taxon>
        <taxon>Clavicipitaceae</taxon>
        <taxon>Metarhizium</taxon>
    </lineage>
</organism>
<dbReference type="Proteomes" id="UP000510686">
    <property type="component" value="Chromosome 6"/>
</dbReference>
<dbReference type="EMBL" id="CP058937">
    <property type="protein sequence ID" value="QLI72883.1"/>
    <property type="molecule type" value="Genomic_DNA"/>
</dbReference>
<dbReference type="RefSeq" id="XP_065987567.1">
    <property type="nucleotide sequence ID" value="XM_066131539.1"/>
</dbReference>
<feature type="region of interest" description="Disordered" evidence="1">
    <location>
        <begin position="1"/>
        <end position="28"/>
    </location>
</feature>
<dbReference type="GeneID" id="90968168"/>
<proteinExistence type="predicted"/>